<accession>A0A9D4PMQ8</accession>
<reference evidence="1" key="2">
    <citation type="submission" date="2021-09" db="EMBL/GenBank/DDBJ databases">
        <authorList>
            <person name="Jia N."/>
            <person name="Wang J."/>
            <person name="Shi W."/>
            <person name="Du L."/>
            <person name="Sun Y."/>
            <person name="Zhan W."/>
            <person name="Jiang J."/>
            <person name="Wang Q."/>
            <person name="Zhang B."/>
            <person name="Ji P."/>
            <person name="Sakyi L.B."/>
            <person name="Cui X."/>
            <person name="Yuan T."/>
            <person name="Jiang B."/>
            <person name="Yang W."/>
            <person name="Lam T.T.-Y."/>
            <person name="Chang Q."/>
            <person name="Ding S."/>
            <person name="Wang X."/>
            <person name="Zhu J."/>
            <person name="Ruan X."/>
            <person name="Zhao L."/>
            <person name="Wei J."/>
            <person name="Que T."/>
            <person name="Du C."/>
            <person name="Cheng J."/>
            <person name="Dai P."/>
            <person name="Han X."/>
            <person name="Huang E."/>
            <person name="Gao Y."/>
            <person name="Liu J."/>
            <person name="Shao H."/>
            <person name="Ye R."/>
            <person name="Li L."/>
            <person name="Wei W."/>
            <person name="Wang X."/>
            <person name="Wang C."/>
            <person name="Huo Q."/>
            <person name="Li W."/>
            <person name="Guo W."/>
            <person name="Chen H."/>
            <person name="Chen S."/>
            <person name="Zhou L."/>
            <person name="Zhou L."/>
            <person name="Ni X."/>
            <person name="Tian J."/>
            <person name="Zhou Y."/>
            <person name="Sheng Y."/>
            <person name="Liu T."/>
            <person name="Pan Y."/>
            <person name="Xia L."/>
            <person name="Li J."/>
            <person name="Zhao F."/>
            <person name="Cao W."/>
        </authorList>
    </citation>
    <scope>NUCLEOTIDE SEQUENCE</scope>
    <source>
        <strain evidence="1">Rsan-2018</strain>
        <tissue evidence="1">Larvae</tissue>
    </source>
</reference>
<gene>
    <name evidence="1" type="ORF">HPB52_003200</name>
</gene>
<evidence type="ECO:0008006" key="3">
    <source>
        <dbReference type="Google" id="ProtNLM"/>
    </source>
</evidence>
<dbReference type="EMBL" id="JABSTV010001252">
    <property type="protein sequence ID" value="KAH7946676.1"/>
    <property type="molecule type" value="Genomic_DNA"/>
</dbReference>
<comment type="caution">
    <text evidence="1">The sequence shown here is derived from an EMBL/GenBank/DDBJ whole genome shotgun (WGS) entry which is preliminary data.</text>
</comment>
<organism evidence="1 2">
    <name type="scientific">Rhipicephalus sanguineus</name>
    <name type="common">Brown dog tick</name>
    <name type="synonym">Ixodes sanguineus</name>
    <dbReference type="NCBI Taxonomy" id="34632"/>
    <lineage>
        <taxon>Eukaryota</taxon>
        <taxon>Metazoa</taxon>
        <taxon>Ecdysozoa</taxon>
        <taxon>Arthropoda</taxon>
        <taxon>Chelicerata</taxon>
        <taxon>Arachnida</taxon>
        <taxon>Acari</taxon>
        <taxon>Parasitiformes</taxon>
        <taxon>Ixodida</taxon>
        <taxon>Ixodoidea</taxon>
        <taxon>Ixodidae</taxon>
        <taxon>Rhipicephalinae</taxon>
        <taxon>Rhipicephalus</taxon>
        <taxon>Rhipicephalus</taxon>
    </lineage>
</organism>
<keyword evidence="2" id="KW-1185">Reference proteome</keyword>
<evidence type="ECO:0000313" key="1">
    <source>
        <dbReference type="EMBL" id="KAH7946676.1"/>
    </source>
</evidence>
<name>A0A9D4PMQ8_RHISA</name>
<sequence length="109" mass="12839">MPECKIREFVPGTYWSWVERLEFYYEANDIVEASKKRAVLLTLCGKQTYETVRALVAPQKPSKVDFVDIIKLLTQHFDPRPSELLGRYRFQKRDQLPRESVKDYQAAVV</sequence>
<evidence type="ECO:0000313" key="2">
    <source>
        <dbReference type="Proteomes" id="UP000821837"/>
    </source>
</evidence>
<dbReference type="AlphaFoldDB" id="A0A9D4PMQ8"/>
<dbReference type="Proteomes" id="UP000821837">
    <property type="component" value="Chromosome 6"/>
</dbReference>
<reference evidence="1" key="1">
    <citation type="journal article" date="2020" name="Cell">
        <title>Large-Scale Comparative Analyses of Tick Genomes Elucidate Their Genetic Diversity and Vector Capacities.</title>
        <authorList>
            <consortium name="Tick Genome and Microbiome Consortium (TIGMIC)"/>
            <person name="Jia N."/>
            <person name="Wang J."/>
            <person name="Shi W."/>
            <person name="Du L."/>
            <person name="Sun Y."/>
            <person name="Zhan W."/>
            <person name="Jiang J.F."/>
            <person name="Wang Q."/>
            <person name="Zhang B."/>
            <person name="Ji P."/>
            <person name="Bell-Sakyi L."/>
            <person name="Cui X.M."/>
            <person name="Yuan T.T."/>
            <person name="Jiang B.G."/>
            <person name="Yang W.F."/>
            <person name="Lam T.T."/>
            <person name="Chang Q.C."/>
            <person name="Ding S.J."/>
            <person name="Wang X.J."/>
            <person name="Zhu J.G."/>
            <person name="Ruan X.D."/>
            <person name="Zhao L."/>
            <person name="Wei J.T."/>
            <person name="Ye R.Z."/>
            <person name="Que T.C."/>
            <person name="Du C.H."/>
            <person name="Zhou Y.H."/>
            <person name="Cheng J.X."/>
            <person name="Dai P.F."/>
            <person name="Guo W.B."/>
            <person name="Han X.H."/>
            <person name="Huang E.J."/>
            <person name="Li L.F."/>
            <person name="Wei W."/>
            <person name="Gao Y.C."/>
            <person name="Liu J.Z."/>
            <person name="Shao H.Z."/>
            <person name="Wang X."/>
            <person name="Wang C.C."/>
            <person name="Yang T.C."/>
            <person name="Huo Q.B."/>
            <person name="Li W."/>
            <person name="Chen H.Y."/>
            <person name="Chen S.E."/>
            <person name="Zhou L.G."/>
            <person name="Ni X.B."/>
            <person name="Tian J.H."/>
            <person name="Sheng Y."/>
            <person name="Liu T."/>
            <person name="Pan Y.S."/>
            <person name="Xia L.Y."/>
            <person name="Li J."/>
            <person name="Zhao F."/>
            <person name="Cao W.C."/>
        </authorList>
    </citation>
    <scope>NUCLEOTIDE SEQUENCE</scope>
    <source>
        <strain evidence="1">Rsan-2018</strain>
    </source>
</reference>
<proteinExistence type="predicted"/>
<dbReference type="VEuPathDB" id="VectorBase:RSAN_048345"/>
<protein>
    <recommendedName>
        <fullName evidence="3">Tick transposon</fullName>
    </recommendedName>
</protein>